<dbReference type="EMBL" id="JAMSHT010000001">
    <property type="protein sequence ID" value="MCM8557315.1"/>
    <property type="molecule type" value="Genomic_DNA"/>
</dbReference>
<evidence type="ECO:0000256" key="6">
    <source>
        <dbReference type="ARBA" id="ARBA00023211"/>
    </source>
</evidence>
<dbReference type="GO" id="GO:0046872">
    <property type="term" value="F:metal ion binding"/>
    <property type="evidence" value="ECO:0007669"/>
    <property type="project" value="UniProtKB-KW"/>
</dbReference>
<comment type="caution">
    <text evidence="8">The sequence shown here is derived from an EMBL/GenBank/DDBJ whole genome shotgun (WGS) entry which is preliminary data.</text>
</comment>
<proteinExistence type="predicted"/>
<evidence type="ECO:0000256" key="5">
    <source>
        <dbReference type="ARBA" id="ARBA00022842"/>
    </source>
</evidence>
<keyword evidence="5" id="KW-0460">Magnesium</keyword>
<dbReference type="InterPro" id="IPR039121">
    <property type="entry name" value="NUDT19"/>
</dbReference>
<dbReference type="PROSITE" id="PS51462">
    <property type="entry name" value="NUDIX"/>
    <property type="match status" value="1"/>
</dbReference>
<organism evidence="8 9">
    <name type="scientific">Sphingomicrobium sediminis</name>
    <dbReference type="NCBI Taxonomy" id="2950949"/>
    <lineage>
        <taxon>Bacteria</taxon>
        <taxon>Pseudomonadati</taxon>
        <taxon>Pseudomonadota</taxon>
        <taxon>Alphaproteobacteria</taxon>
        <taxon>Sphingomonadales</taxon>
        <taxon>Sphingomonadaceae</taxon>
        <taxon>Sphingomicrobium</taxon>
    </lineage>
</organism>
<keyword evidence="9" id="KW-1185">Reference proteome</keyword>
<dbReference type="AlphaFoldDB" id="A0A9X2EGY1"/>
<evidence type="ECO:0000256" key="3">
    <source>
        <dbReference type="ARBA" id="ARBA00022723"/>
    </source>
</evidence>
<dbReference type="InterPro" id="IPR015797">
    <property type="entry name" value="NUDIX_hydrolase-like_dom_sf"/>
</dbReference>
<dbReference type="RefSeq" id="WP_252113274.1">
    <property type="nucleotide sequence ID" value="NZ_JAMSHT010000001.1"/>
</dbReference>
<reference evidence="8" key="1">
    <citation type="submission" date="2022-06" db="EMBL/GenBank/DDBJ databases">
        <title>Sphingomicrobium sedimins sp. nov., a marine bacterium isolated from tidal flat.</title>
        <authorList>
            <person name="Kim C.-H."/>
            <person name="Yoo Y."/>
            <person name="Kim J.-J."/>
        </authorList>
    </citation>
    <scope>NUCLEOTIDE SEQUENCE</scope>
    <source>
        <strain evidence="8">GRR-S6-50</strain>
    </source>
</reference>
<dbReference type="PANTHER" id="PTHR12318:SF0">
    <property type="entry name" value="ACYL-COENZYME A DIPHOSPHATASE NUDT19"/>
    <property type="match status" value="1"/>
</dbReference>
<dbReference type="Proteomes" id="UP001155128">
    <property type="component" value="Unassembled WGS sequence"/>
</dbReference>
<sequence>MASPSPILPAATIILLREAGGAPEMLMVRRTRRMAFAAGAWVWPGGRIDDHDHTIEGAAPYQVAALRELVEEVGLAAALSPHPTAAQRRELQSAFLGGASVKDELDRHELTLQPDKLLPFARWAPNLDLKRRFDTWFLIARADGDDTPLSLQEGEVAEASWTTAAAMLDRIAAGEAHAIFPTMRNLERLAAFDTIEALFTDTAGRTVEKIVPWIEDRGGVEHICIPENAGYPVTAVPTEEAFRGEH</sequence>
<dbReference type="InterPro" id="IPR000086">
    <property type="entry name" value="NUDIX_hydrolase_dom"/>
</dbReference>
<keyword evidence="4" id="KW-0378">Hydrolase</keyword>
<evidence type="ECO:0000256" key="4">
    <source>
        <dbReference type="ARBA" id="ARBA00022801"/>
    </source>
</evidence>
<dbReference type="CDD" id="cd18870">
    <property type="entry name" value="NUDIX_AcylCoAdiphos_Nudt19"/>
    <property type="match status" value="1"/>
</dbReference>
<gene>
    <name evidence="8" type="ORF">NDO55_05715</name>
</gene>
<comment type="cofactor">
    <cofactor evidence="2">
        <name>Mg(2+)</name>
        <dbReference type="ChEBI" id="CHEBI:18420"/>
    </cofactor>
</comment>
<dbReference type="Pfam" id="PF00293">
    <property type="entry name" value="NUDIX"/>
    <property type="match status" value="1"/>
</dbReference>
<evidence type="ECO:0000256" key="1">
    <source>
        <dbReference type="ARBA" id="ARBA00001936"/>
    </source>
</evidence>
<dbReference type="PANTHER" id="PTHR12318">
    <property type="entry name" value="TESTOSTERONE-REGULATED PROTEIN RP2"/>
    <property type="match status" value="1"/>
</dbReference>
<dbReference type="GO" id="GO:0016818">
    <property type="term" value="F:hydrolase activity, acting on acid anhydrides, in phosphorus-containing anhydrides"/>
    <property type="evidence" value="ECO:0007669"/>
    <property type="project" value="InterPro"/>
</dbReference>
<keyword evidence="3" id="KW-0479">Metal-binding</keyword>
<keyword evidence="6" id="KW-0464">Manganese</keyword>
<evidence type="ECO:0000259" key="7">
    <source>
        <dbReference type="PROSITE" id="PS51462"/>
    </source>
</evidence>
<evidence type="ECO:0000313" key="8">
    <source>
        <dbReference type="EMBL" id="MCM8557315.1"/>
    </source>
</evidence>
<dbReference type="Gene3D" id="3.90.79.10">
    <property type="entry name" value="Nucleoside Triphosphate Pyrophosphohydrolase"/>
    <property type="match status" value="1"/>
</dbReference>
<comment type="cofactor">
    <cofactor evidence="1">
        <name>Mn(2+)</name>
        <dbReference type="ChEBI" id="CHEBI:29035"/>
    </cofactor>
</comment>
<name>A0A9X2EGY1_9SPHN</name>
<dbReference type="SUPFAM" id="SSF55811">
    <property type="entry name" value="Nudix"/>
    <property type="match status" value="1"/>
</dbReference>
<protein>
    <submittedName>
        <fullName evidence="8">NUDIX domain-containing protein</fullName>
    </submittedName>
</protein>
<evidence type="ECO:0000256" key="2">
    <source>
        <dbReference type="ARBA" id="ARBA00001946"/>
    </source>
</evidence>
<accession>A0A9X2EGY1</accession>
<feature type="domain" description="Nudix hydrolase" evidence="7">
    <location>
        <begin position="6"/>
        <end position="185"/>
    </location>
</feature>
<evidence type="ECO:0000313" key="9">
    <source>
        <dbReference type="Proteomes" id="UP001155128"/>
    </source>
</evidence>